<dbReference type="Gene3D" id="2.60.120.380">
    <property type="match status" value="2"/>
</dbReference>
<keyword evidence="12" id="KW-0865">Zymogen</keyword>
<dbReference type="Pfam" id="PF08453">
    <property type="entry name" value="Peptidase_M9_N"/>
    <property type="match status" value="1"/>
</dbReference>
<evidence type="ECO:0000256" key="8">
    <source>
        <dbReference type="ARBA" id="ARBA00022729"/>
    </source>
</evidence>
<evidence type="ECO:0000256" key="9">
    <source>
        <dbReference type="ARBA" id="ARBA00022801"/>
    </source>
</evidence>
<evidence type="ECO:0000313" key="16">
    <source>
        <dbReference type="EMBL" id="MDP5136258.1"/>
    </source>
</evidence>
<name>A0ABT9HYQ1_9GAMM</name>
<protein>
    <recommendedName>
        <fullName evidence="4">microbial collagenase</fullName>
        <ecNumber evidence="4">3.4.24.3</ecNumber>
    </recommendedName>
</protein>
<dbReference type="InterPro" id="IPR013661">
    <property type="entry name" value="Peptidase_M9_N_dom"/>
</dbReference>
<dbReference type="Proteomes" id="UP001231109">
    <property type="component" value="Unassembled WGS sequence"/>
</dbReference>
<proteinExistence type="predicted"/>
<evidence type="ECO:0000256" key="3">
    <source>
        <dbReference type="ARBA" id="ARBA00004613"/>
    </source>
</evidence>
<reference evidence="16 17" key="1">
    <citation type="submission" date="2022-11" db="EMBL/GenBank/DDBJ databases">
        <title>Viruses from the air-sea interface of a natural surface slick.</title>
        <authorList>
            <person name="Rahlff J."/>
            <person name="Holmfeldt K."/>
        </authorList>
    </citation>
    <scope>NUCLEOTIDE SEQUENCE [LARGE SCALE GENOMIC DNA]</scope>
    <source>
        <strain evidence="16 17">SMS4</strain>
    </source>
</reference>
<keyword evidence="17" id="KW-1185">Reference proteome</keyword>
<keyword evidence="9 16" id="KW-0378">Hydrolase</keyword>
<evidence type="ECO:0000256" key="2">
    <source>
        <dbReference type="ARBA" id="ARBA00001947"/>
    </source>
</evidence>
<feature type="chain" id="PRO_5046588678" description="microbial collagenase" evidence="13">
    <location>
        <begin position="20"/>
        <end position="936"/>
    </location>
</feature>
<dbReference type="EMBL" id="JAPJDZ010000021">
    <property type="protein sequence ID" value="MDP5136258.1"/>
    <property type="molecule type" value="Genomic_DNA"/>
</dbReference>
<evidence type="ECO:0000256" key="11">
    <source>
        <dbReference type="ARBA" id="ARBA00023049"/>
    </source>
</evidence>
<evidence type="ECO:0000256" key="5">
    <source>
        <dbReference type="ARBA" id="ARBA00022525"/>
    </source>
</evidence>
<organism evidence="16 17">
    <name type="scientific">Rheinheimera baltica</name>
    <dbReference type="NCBI Taxonomy" id="67576"/>
    <lineage>
        <taxon>Bacteria</taxon>
        <taxon>Pseudomonadati</taxon>
        <taxon>Pseudomonadota</taxon>
        <taxon>Gammaproteobacteria</taxon>
        <taxon>Chromatiales</taxon>
        <taxon>Chromatiaceae</taxon>
        <taxon>Rheinheimera</taxon>
    </lineage>
</organism>
<evidence type="ECO:0000256" key="10">
    <source>
        <dbReference type="ARBA" id="ARBA00022833"/>
    </source>
</evidence>
<keyword evidence="10" id="KW-0862">Zinc</keyword>
<evidence type="ECO:0000256" key="12">
    <source>
        <dbReference type="ARBA" id="ARBA00023145"/>
    </source>
</evidence>
<evidence type="ECO:0000256" key="7">
    <source>
        <dbReference type="ARBA" id="ARBA00022723"/>
    </source>
</evidence>
<dbReference type="Pfam" id="PF04151">
    <property type="entry name" value="PPC"/>
    <property type="match status" value="2"/>
</dbReference>
<dbReference type="EC" id="3.4.24.3" evidence="4"/>
<keyword evidence="8 13" id="KW-0732">Signal</keyword>
<keyword evidence="11" id="KW-0482">Metalloprotease</keyword>
<dbReference type="InterPro" id="IPR002169">
    <property type="entry name" value="Peptidase_M9A/M9B"/>
</dbReference>
<gene>
    <name evidence="16" type="ORF">ORJ04_09875</name>
</gene>
<sequence>MKKRTLLLSLLLSSTPMWSGQLLAAATPEQPDGQRLAGHVHNDMLHAPKPPRQMSPHEFEKQQANIYAKRHQLPQISALLTDAEKANSTLQHVTTLQSAAELSTLRNSDQQQLQNTCSSPQSLLPLYGSELVDAVVSADLTSCLYGLYNNALLGSAHFSDAKINTIVQAINSRMANFDGSNATGAAELEKLVSYLRAMHWVEAGSNRQFPSSYTTTLQQAFDQYFAGAHFVQFNGAVSRNFMLRYEMLILVNSSNTDSLRYLKRFSQAIKGYSATVSRADTWGVAYEENGMTQLLTHYFNAVNAGGTELQQLLQNEPEIISNLRDFVLTDGLWLVNHTRQYQWADAVTELGRMLKFGGSIAQSVRPAMQSILANYQFGGVGSNGWVNAQGMVKLYDSANCSLYGDACDFDLESTVLAGRHTCSDTLKVRFQLPVSNVNLQQICSNLTQQEQAFHQEFATNAANPVANDNNTDLEIVIFSSSTDYQNFAGTFFNINTDNGGMYLEGTPSDPENQARFIAYQATWLQPEFVVWNLEHEYVHYLDARFNQWGSFSDQPENLVWWGEGLAEYLSQGDSNANALGVAGDKTYQLSELFQTTYSNADTARIYYWGYLATRFMFERQRQQIDTVLLPNMRAAKYVISDAPCSFDWGWQSKDDAIANNWSWLYDDSAWSSGDWVWTCGQVNDGNTPELPDFTPYADIIASWGTQYDTEFHDWLDCIISNDDCSNETGPGATLQNGVPVLVNGDKDSQQHFNFSLPANAYDLNITTSGGTGDVDLYVNQQAPASLTDWDFRPYKIGNNERVAVLQPQQPDWFVMLHGYSPFNDVRLTANWQEGTLTSLQQWPGLNSNHAVYKWVFVPAKAKALYVTLGNGSGDAQLYLKRQGWPAPNNYDAASSITRGTSQKIQLQNITAGSYYHIMVNTLEGFNNVDLNVFMVE</sequence>
<accession>A0ABT9HYQ1</accession>
<dbReference type="Gene3D" id="3.40.30.160">
    <property type="entry name" value="Collagenase ColT, N-terminal domain"/>
    <property type="match status" value="1"/>
</dbReference>
<keyword evidence="7" id="KW-0479">Metal-binding</keyword>
<feature type="signal peptide" evidence="13">
    <location>
        <begin position="1"/>
        <end position="19"/>
    </location>
</feature>
<comment type="subcellular location">
    <subcellularLocation>
        <location evidence="3">Secreted</location>
    </subcellularLocation>
</comment>
<dbReference type="Gene3D" id="1.10.390.20">
    <property type="match status" value="1"/>
</dbReference>
<keyword evidence="5" id="KW-0964">Secreted</keyword>
<comment type="catalytic activity">
    <reaction evidence="1">
        <text>Digestion of native collagen in the triple helical region at Xaa-|-Gly bonds. With synthetic peptides, a preference is shown for Gly at P3 and P1', Pro and Ala at P2 and P2', and hydroxyproline, Ala or Arg at P3'.</text>
        <dbReference type="EC" id="3.4.24.3"/>
    </reaction>
</comment>
<dbReference type="InterPro" id="IPR007280">
    <property type="entry name" value="Peptidase_C_arc/bac"/>
</dbReference>
<feature type="domain" description="Peptidase C-terminal archaeal/bacterial" evidence="14">
    <location>
        <begin position="857"/>
        <end position="919"/>
    </location>
</feature>
<evidence type="ECO:0000259" key="15">
    <source>
        <dbReference type="Pfam" id="PF08453"/>
    </source>
</evidence>
<evidence type="ECO:0000256" key="6">
    <source>
        <dbReference type="ARBA" id="ARBA00022670"/>
    </source>
</evidence>
<dbReference type="PRINTS" id="PR00931">
    <property type="entry name" value="MICOLLPTASE"/>
</dbReference>
<dbReference type="RefSeq" id="WP_305975547.1">
    <property type="nucleotide sequence ID" value="NZ_JAPJDZ010000021.1"/>
</dbReference>
<evidence type="ECO:0000256" key="1">
    <source>
        <dbReference type="ARBA" id="ARBA00000424"/>
    </source>
</evidence>
<keyword evidence="6" id="KW-0645">Protease</keyword>
<evidence type="ECO:0000256" key="4">
    <source>
        <dbReference type="ARBA" id="ARBA00012653"/>
    </source>
</evidence>
<feature type="domain" description="Peptidase C-terminal archaeal/bacterial" evidence="14">
    <location>
        <begin position="752"/>
        <end position="817"/>
    </location>
</feature>
<evidence type="ECO:0000259" key="14">
    <source>
        <dbReference type="Pfam" id="PF04151"/>
    </source>
</evidence>
<dbReference type="Pfam" id="PF01752">
    <property type="entry name" value="Peptidase_M9"/>
    <property type="match status" value="1"/>
</dbReference>
<evidence type="ECO:0000256" key="13">
    <source>
        <dbReference type="SAM" id="SignalP"/>
    </source>
</evidence>
<dbReference type="GO" id="GO:0004222">
    <property type="term" value="F:metalloendopeptidase activity"/>
    <property type="evidence" value="ECO:0007669"/>
    <property type="project" value="UniProtKB-EC"/>
</dbReference>
<feature type="domain" description="Peptidase M9 collagenase N-terminal" evidence="15">
    <location>
        <begin position="120"/>
        <end position="283"/>
    </location>
</feature>
<comment type="cofactor">
    <cofactor evidence="2">
        <name>Zn(2+)</name>
        <dbReference type="ChEBI" id="CHEBI:29105"/>
    </cofactor>
</comment>
<comment type="caution">
    <text evidence="16">The sequence shown here is derived from an EMBL/GenBank/DDBJ whole genome shotgun (WGS) entry which is preliminary data.</text>
</comment>
<evidence type="ECO:0000313" key="17">
    <source>
        <dbReference type="Proteomes" id="UP001231109"/>
    </source>
</evidence>